<dbReference type="SUPFAM" id="SSF53187">
    <property type="entry name" value="Zn-dependent exopeptidases"/>
    <property type="match status" value="1"/>
</dbReference>
<feature type="binding site" evidence="2">
    <location>
        <position position="368"/>
    </location>
    <ligand>
        <name>Mn(2+)</name>
        <dbReference type="ChEBI" id="CHEBI:29035"/>
        <label>2</label>
    </ligand>
</feature>
<sequence length="400" mass="43450">MCATNNFTIPNLDQLTAFRHDLHRHPELKYEECRTADKIAAYLSALGIPMVRGLGTTGIVASIHGDDRSEDNPGPSVGIRADMDALPLQETNQFDHASKYDGRMHACGHDGHTAMLLGAAELLAAKRDFDGTVHLIFQPAEEGGAGARVMMEEGLFDRFPCQAVFALHNWPALPQGQMGVRVGPIMAAAQQFQIIVRGKGGHAALPHTAIDPIPAACFIVAQLQTLVSRGTDPLDAAVLTVGKIDSGTSPNIIPDEARIHGTCRTLTRESQQFLVEGIHRISRHVAEAHFATAEVVMKPGGYPNTTNHKKEALFMGEVMREMVGEDHAHTDVLPAMTAEDFGFMLQQIPGAYGWIGNGAGGKAGVGLHNPGYDFNDDNLDLGARFWDRLARRWFGTQVRR</sequence>
<evidence type="ECO:0000259" key="3">
    <source>
        <dbReference type="Pfam" id="PF07687"/>
    </source>
</evidence>
<dbReference type="Pfam" id="PF01546">
    <property type="entry name" value="Peptidase_M20"/>
    <property type="match status" value="1"/>
</dbReference>
<keyword evidence="4" id="KW-0614">Plasmid</keyword>
<dbReference type="NCBIfam" id="TIGR01891">
    <property type="entry name" value="amidohydrolases"/>
    <property type="match status" value="1"/>
</dbReference>
<dbReference type="InterPro" id="IPR011650">
    <property type="entry name" value="Peptidase_M20_dimer"/>
</dbReference>
<dbReference type="FunFam" id="3.30.70.360:FF:000001">
    <property type="entry name" value="N-acetyldiaminopimelate deacetylase"/>
    <property type="match status" value="1"/>
</dbReference>
<dbReference type="EMBL" id="LT991977">
    <property type="protein sequence ID" value="SPK75902.1"/>
    <property type="molecule type" value="Genomic_DNA"/>
</dbReference>
<dbReference type="Gene3D" id="3.40.630.10">
    <property type="entry name" value="Zn peptidases"/>
    <property type="match status" value="1"/>
</dbReference>
<feature type="binding site" evidence="2">
    <location>
        <position position="109"/>
    </location>
    <ligand>
        <name>Mn(2+)</name>
        <dbReference type="ChEBI" id="CHEBI:29035"/>
        <label>2</label>
    </ligand>
</feature>
<gene>
    <name evidence="4" type="primary">abgA</name>
    <name evidence="4" type="ORF">CT19425_MP70062</name>
</gene>
<dbReference type="PANTHER" id="PTHR11014">
    <property type="entry name" value="PEPTIDASE M20 FAMILY MEMBER"/>
    <property type="match status" value="1"/>
</dbReference>
<evidence type="ECO:0000256" key="1">
    <source>
        <dbReference type="ARBA" id="ARBA00022801"/>
    </source>
</evidence>
<dbReference type="CDD" id="cd05666">
    <property type="entry name" value="M20_Acy1-like"/>
    <property type="match status" value="1"/>
</dbReference>
<evidence type="ECO:0000313" key="5">
    <source>
        <dbReference type="Proteomes" id="UP000255505"/>
    </source>
</evidence>
<feature type="binding site" evidence="2">
    <location>
        <position position="142"/>
    </location>
    <ligand>
        <name>Mn(2+)</name>
        <dbReference type="ChEBI" id="CHEBI:29035"/>
        <label>2</label>
    </ligand>
</feature>
<dbReference type="SUPFAM" id="SSF55031">
    <property type="entry name" value="Bacterial exopeptidase dimerisation domain"/>
    <property type="match status" value="1"/>
</dbReference>
<proteinExistence type="predicted"/>
<geneLocation type="plasmid" evidence="4">
    <name>II</name>
</geneLocation>
<evidence type="ECO:0000256" key="2">
    <source>
        <dbReference type="PIRSR" id="PIRSR005962-1"/>
    </source>
</evidence>
<dbReference type="InterPro" id="IPR017439">
    <property type="entry name" value="Amidohydrolase"/>
</dbReference>
<feature type="binding site" evidence="2">
    <location>
        <position position="168"/>
    </location>
    <ligand>
        <name>Mn(2+)</name>
        <dbReference type="ChEBI" id="CHEBI:29035"/>
        <label>2</label>
    </ligand>
</feature>
<feature type="domain" description="Peptidase M20 dimerisation" evidence="3">
    <location>
        <begin position="191"/>
        <end position="286"/>
    </location>
</feature>
<dbReference type="GO" id="GO:0046872">
    <property type="term" value="F:metal ion binding"/>
    <property type="evidence" value="ECO:0007669"/>
    <property type="project" value="UniProtKB-KW"/>
</dbReference>
<dbReference type="PANTHER" id="PTHR11014:SF63">
    <property type="entry name" value="METALLOPEPTIDASE, PUTATIVE (AFU_ORTHOLOGUE AFUA_6G09600)-RELATED"/>
    <property type="match status" value="1"/>
</dbReference>
<protein>
    <submittedName>
        <fullName evidence="4">Aminobenzoyl-glutamate utilization protein A</fullName>
    </submittedName>
</protein>
<dbReference type="GO" id="GO:0050118">
    <property type="term" value="F:N-acetyldiaminopimelate deacetylase activity"/>
    <property type="evidence" value="ECO:0007669"/>
    <property type="project" value="UniProtKB-ARBA"/>
</dbReference>
<dbReference type="Gene3D" id="3.30.70.360">
    <property type="match status" value="1"/>
</dbReference>
<keyword evidence="1" id="KW-0378">Hydrolase</keyword>
<dbReference type="AlphaFoldDB" id="A0A375IR19"/>
<dbReference type="RefSeq" id="WP_115665548.1">
    <property type="nucleotide sequence ID" value="NZ_LT991977.1"/>
</dbReference>
<dbReference type="GO" id="GO:0019877">
    <property type="term" value="P:diaminopimelate biosynthetic process"/>
    <property type="evidence" value="ECO:0007669"/>
    <property type="project" value="UniProtKB-ARBA"/>
</dbReference>
<dbReference type="PIRSF" id="PIRSF005962">
    <property type="entry name" value="Pept_M20D_amidohydro"/>
    <property type="match status" value="1"/>
</dbReference>
<organism evidence="4 5">
    <name type="scientific">Cupriavidus taiwanensis</name>
    <dbReference type="NCBI Taxonomy" id="164546"/>
    <lineage>
        <taxon>Bacteria</taxon>
        <taxon>Pseudomonadati</taxon>
        <taxon>Pseudomonadota</taxon>
        <taxon>Betaproteobacteria</taxon>
        <taxon>Burkholderiales</taxon>
        <taxon>Burkholderiaceae</taxon>
        <taxon>Cupriavidus</taxon>
    </lineage>
</organism>
<keyword evidence="2" id="KW-0464">Manganese</keyword>
<dbReference type="InterPro" id="IPR036264">
    <property type="entry name" value="Bact_exopeptidase_dim_dom"/>
</dbReference>
<comment type="cofactor">
    <cofactor evidence="2">
        <name>Mn(2+)</name>
        <dbReference type="ChEBI" id="CHEBI:29035"/>
    </cofactor>
    <text evidence="2">The Mn(2+) ion enhances activity.</text>
</comment>
<dbReference type="Pfam" id="PF07687">
    <property type="entry name" value="M20_dimer"/>
    <property type="match status" value="1"/>
</dbReference>
<dbReference type="Proteomes" id="UP000255505">
    <property type="component" value="Plasmid II"/>
</dbReference>
<evidence type="ECO:0000313" key="4">
    <source>
        <dbReference type="EMBL" id="SPK75902.1"/>
    </source>
</evidence>
<dbReference type="InterPro" id="IPR002933">
    <property type="entry name" value="Peptidase_M20"/>
</dbReference>
<keyword evidence="2" id="KW-0479">Metal-binding</keyword>
<name>A0A375IR19_9BURK</name>
<feature type="binding site" evidence="2">
    <location>
        <position position="107"/>
    </location>
    <ligand>
        <name>Mn(2+)</name>
        <dbReference type="ChEBI" id="CHEBI:29035"/>
        <label>2</label>
    </ligand>
</feature>
<reference evidence="4 5" key="1">
    <citation type="submission" date="2018-01" db="EMBL/GenBank/DDBJ databases">
        <authorList>
            <person name="Gaut B.S."/>
            <person name="Morton B.R."/>
            <person name="Clegg M.T."/>
            <person name="Duvall M.R."/>
        </authorList>
    </citation>
    <scope>NUCLEOTIDE SEQUENCE [LARGE SCALE GENOMIC DNA]</scope>
    <source>
        <strain evidence="4">Cupriavidus taiwanensis LMG 19425</strain>
        <plasmid evidence="5">Plasmid ii</plasmid>
    </source>
</reference>
<accession>A0A375IR19</accession>